<dbReference type="PANTHER" id="PTHR10884:SF14">
    <property type="entry name" value="NADH DEHYDROGENASE [UBIQUINONE] IRON-SULFUR PROTEIN 3, MITOCHONDRIAL"/>
    <property type="match status" value="1"/>
</dbReference>
<evidence type="ECO:0000256" key="2">
    <source>
        <dbReference type="SAM" id="MobiDB-lite"/>
    </source>
</evidence>
<dbReference type="RefSeq" id="WP_184864380.1">
    <property type="nucleotide sequence ID" value="NZ_BAAAWY010000012.1"/>
</dbReference>
<sequence>MTAASGELAARMADLLPSAATRSAFAQSVVTVPLNDWVDAARLARDELGCVLFDWLGAEDAGRPGSAGERHTVLLHVVDPATRDGLLLRTEVGDGEELPSVAHVWAGAAWHEREAAEMFGIALAGPQPAHLLLSETFAGHPLRKDFVLASRVVRPWPGALEPGESTAAPSRRRLAPPGVPDPSWGPRREEDPS</sequence>
<feature type="region of interest" description="Disordered" evidence="2">
    <location>
        <begin position="157"/>
        <end position="193"/>
    </location>
</feature>
<dbReference type="SUPFAM" id="SSF143243">
    <property type="entry name" value="Nqo5-like"/>
    <property type="match status" value="1"/>
</dbReference>
<organism evidence="4 5">
    <name type="scientific">Kutzneria kofuensis</name>
    <dbReference type="NCBI Taxonomy" id="103725"/>
    <lineage>
        <taxon>Bacteria</taxon>
        <taxon>Bacillati</taxon>
        <taxon>Actinomycetota</taxon>
        <taxon>Actinomycetes</taxon>
        <taxon>Pseudonocardiales</taxon>
        <taxon>Pseudonocardiaceae</taxon>
        <taxon>Kutzneria</taxon>
    </lineage>
</organism>
<dbReference type="EMBL" id="JACHIR010000001">
    <property type="protein sequence ID" value="MBB5893200.1"/>
    <property type="molecule type" value="Genomic_DNA"/>
</dbReference>
<accession>A0A7W9KIT8</accession>
<dbReference type="GO" id="GO:0008137">
    <property type="term" value="F:NADH dehydrogenase (ubiquinone) activity"/>
    <property type="evidence" value="ECO:0007669"/>
    <property type="project" value="InterPro"/>
</dbReference>
<dbReference type="Pfam" id="PF00329">
    <property type="entry name" value="Complex1_30kDa"/>
    <property type="match status" value="1"/>
</dbReference>
<dbReference type="AlphaFoldDB" id="A0A7W9KIT8"/>
<protein>
    <submittedName>
        <fullName evidence="4">NADH:ubiquinone oxidoreductase subunit C</fullName>
    </submittedName>
</protein>
<evidence type="ECO:0000313" key="5">
    <source>
        <dbReference type="Proteomes" id="UP000585638"/>
    </source>
</evidence>
<proteinExistence type="inferred from homology"/>
<keyword evidence="4" id="KW-0830">Ubiquinone</keyword>
<dbReference type="InterPro" id="IPR037232">
    <property type="entry name" value="NADH_quin_OxRdtase_su_C/D-like"/>
</dbReference>
<dbReference type="Proteomes" id="UP000585638">
    <property type="component" value="Unassembled WGS sequence"/>
</dbReference>
<evidence type="ECO:0000313" key="4">
    <source>
        <dbReference type="EMBL" id="MBB5893200.1"/>
    </source>
</evidence>
<dbReference type="Gene3D" id="3.30.460.80">
    <property type="entry name" value="NADH:ubiquinone oxidoreductase, 30kDa subunit"/>
    <property type="match status" value="1"/>
</dbReference>
<evidence type="ECO:0000256" key="1">
    <source>
        <dbReference type="ARBA" id="ARBA00007569"/>
    </source>
</evidence>
<name>A0A7W9KIT8_9PSEU</name>
<evidence type="ECO:0000259" key="3">
    <source>
        <dbReference type="Pfam" id="PF00329"/>
    </source>
</evidence>
<dbReference type="InterPro" id="IPR001268">
    <property type="entry name" value="NADH_UbQ_OxRdtase_30kDa_su"/>
</dbReference>
<keyword evidence="5" id="KW-1185">Reference proteome</keyword>
<dbReference type="PANTHER" id="PTHR10884">
    <property type="entry name" value="NADH DEHYDROGENASE UBIQUINONE IRON-SULFUR PROTEIN 3"/>
    <property type="match status" value="1"/>
</dbReference>
<feature type="domain" description="NADH:ubiquinone oxidoreductase 30kDa subunit" evidence="3">
    <location>
        <begin position="30"/>
        <end position="151"/>
    </location>
</feature>
<comment type="caution">
    <text evidence="4">The sequence shown here is derived from an EMBL/GenBank/DDBJ whole genome shotgun (WGS) entry which is preliminary data.</text>
</comment>
<reference evidence="4 5" key="1">
    <citation type="submission" date="2020-08" db="EMBL/GenBank/DDBJ databases">
        <title>Sequencing the genomes of 1000 actinobacteria strains.</title>
        <authorList>
            <person name="Klenk H.-P."/>
        </authorList>
    </citation>
    <scope>NUCLEOTIDE SEQUENCE [LARGE SCALE GENOMIC DNA]</scope>
    <source>
        <strain evidence="4 5">DSM 43851</strain>
    </source>
</reference>
<gene>
    <name evidence="4" type="ORF">BJ998_004396</name>
</gene>
<comment type="similarity">
    <text evidence="1">Belongs to the complex I 30 kDa subunit family.</text>
</comment>